<organism evidence="1 2">
    <name type="scientific">Panagrolaimus sp. PS1159</name>
    <dbReference type="NCBI Taxonomy" id="55785"/>
    <lineage>
        <taxon>Eukaryota</taxon>
        <taxon>Metazoa</taxon>
        <taxon>Ecdysozoa</taxon>
        <taxon>Nematoda</taxon>
        <taxon>Chromadorea</taxon>
        <taxon>Rhabditida</taxon>
        <taxon>Tylenchina</taxon>
        <taxon>Panagrolaimomorpha</taxon>
        <taxon>Panagrolaimoidea</taxon>
        <taxon>Panagrolaimidae</taxon>
        <taxon>Panagrolaimus</taxon>
    </lineage>
</organism>
<protein>
    <submittedName>
        <fullName evidence="2">Rad9</fullName>
    </submittedName>
</protein>
<name>A0AC35G694_9BILA</name>
<proteinExistence type="predicted"/>
<accession>A0AC35G694</accession>
<evidence type="ECO:0000313" key="1">
    <source>
        <dbReference type="Proteomes" id="UP000887580"/>
    </source>
</evidence>
<dbReference type="WBParaSite" id="PS1159_v2.g24264.t1">
    <property type="protein sequence ID" value="PS1159_v2.g24264.t1"/>
    <property type="gene ID" value="PS1159_v2.g24264"/>
</dbReference>
<sequence length="350" mass="40176">MRTYDLQAREMSIYYNKSNYNPEQYSNRIECNVLFFKNLFAQLSDNDEMRFQFYPDYSVITKFVDPSNEATSSTLHSMQAAESYERYEIAVPMSMIVSVKQLKVSLKLIGVHSYMASIHFDLGKKPLLITFNDDEKDEQCKVLLAVADVHAITEEEQEERQSESAATQSINNSHRRSQRSHNGYTPADDRSVQQEDEDEPPLKQRKISKAFSFERDSDDESEPHDPRIITPNSNSGNHNYVPLNETPSENQDQYVQPVNNNFSGDNNDSFNNDADFQHPDFDDIPAAPSPSDLPPQREERNSTSPYCLALRMLGIEDQISDIEAPDVLETYDIETTDPNEDLYILSQIPR</sequence>
<evidence type="ECO:0000313" key="2">
    <source>
        <dbReference type="WBParaSite" id="PS1159_v2.g24264.t1"/>
    </source>
</evidence>
<dbReference type="Proteomes" id="UP000887580">
    <property type="component" value="Unplaced"/>
</dbReference>
<reference evidence="2" key="1">
    <citation type="submission" date="2022-11" db="UniProtKB">
        <authorList>
            <consortium name="WormBaseParasite"/>
        </authorList>
    </citation>
    <scope>IDENTIFICATION</scope>
</reference>